<evidence type="ECO:0000256" key="7">
    <source>
        <dbReference type="SAM" id="MobiDB-lite"/>
    </source>
</evidence>
<comment type="caution">
    <text evidence="9">The sequence shown here is derived from an EMBL/GenBank/DDBJ whole genome shotgun (WGS) entry which is preliminary data.</text>
</comment>
<dbReference type="AlphaFoldDB" id="A0AAN8ETP3"/>
<dbReference type="Gene3D" id="3.10.120.10">
    <property type="entry name" value="Cytochrome b5-like heme/steroid binding domain"/>
    <property type="match status" value="1"/>
</dbReference>
<accession>A0AAN8ETP3</accession>
<evidence type="ECO:0000259" key="8">
    <source>
        <dbReference type="SMART" id="SM01117"/>
    </source>
</evidence>
<keyword evidence="4" id="KW-0256">Endoplasmic reticulum</keyword>
<organism evidence="9 10">
    <name type="scientific">Knufia fluminis</name>
    <dbReference type="NCBI Taxonomy" id="191047"/>
    <lineage>
        <taxon>Eukaryota</taxon>
        <taxon>Fungi</taxon>
        <taxon>Dikarya</taxon>
        <taxon>Ascomycota</taxon>
        <taxon>Pezizomycotina</taxon>
        <taxon>Eurotiomycetes</taxon>
        <taxon>Chaetothyriomycetidae</taxon>
        <taxon>Chaetothyriales</taxon>
        <taxon>Trichomeriaceae</taxon>
        <taxon>Knufia</taxon>
    </lineage>
</organism>
<dbReference type="PANTHER" id="PTHR10281:SF72">
    <property type="entry name" value="NEUDESIN"/>
    <property type="match status" value="1"/>
</dbReference>
<dbReference type="EMBL" id="JAKLMC020000018">
    <property type="protein sequence ID" value="KAK5951883.1"/>
    <property type="molecule type" value="Genomic_DNA"/>
</dbReference>
<keyword evidence="10" id="KW-1185">Reference proteome</keyword>
<reference evidence="9 10" key="1">
    <citation type="submission" date="2022-12" db="EMBL/GenBank/DDBJ databases">
        <title>Genomic features and morphological characterization of a novel Knufia sp. strain isolated from spacecraft assembly facility.</title>
        <authorList>
            <person name="Teixeira M."/>
            <person name="Chander A.M."/>
            <person name="Stajich J.E."/>
            <person name="Venkateswaran K."/>
        </authorList>
    </citation>
    <scope>NUCLEOTIDE SEQUENCE [LARGE SCALE GENOMIC DNA]</scope>
    <source>
        <strain evidence="9 10">FJI-L2-BK-P2</strain>
    </source>
</reference>
<dbReference type="GO" id="GO:0016020">
    <property type="term" value="C:membrane"/>
    <property type="evidence" value="ECO:0007669"/>
    <property type="project" value="TreeGrafter"/>
</dbReference>
<sequence length="219" mass="23778">MSSISSISSIASSLTSSLPSTISCPLPSPTAPTTDPLNLNLDPTHEAYRASVRNSITSTLTPLNLTLLLALLTLTYYRLLRPKPTTPLSLPGDQPIVFQTFTPRTLLKFNGQQNPPLNPDGKVYLAVKGKVHDVTGGRNFYGPGGPYENFAGRDATRGLACQSFDEEMLTKDLDGPLDDCGDLGATELENLQGWVERFDEKYLVVGKLVAYDSSKQYGH</sequence>
<protein>
    <submittedName>
        <fullName evidence="9">Dihydrodipicolinate synthase</fullName>
    </submittedName>
</protein>
<gene>
    <name evidence="9" type="primary">DAP1</name>
    <name evidence="9" type="ORF">OHC33_007176</name>
</gene>
<comment type="similarity">
    <text evidence="6">Belongs to the cytochrome b5 family. MAPR subfamily.</text>
</comment>
<evidence type="ECO:0000256" key="4">
    <source>
        <dbReference type="ARBA" id="ARBA00022824"/>
    </source>
</evidence>
<dbReference type="InterPro" id="IPR001199">
    <property type="entry name" value="Cyt_B5-like_heme/steroid-bd"/>
</dbReference>
<evidence type="ECO:0000256" key="6">
    <source>
        <dbReference type="ARBA" id="ARBA00038357"/>
    </source>
</evidence>
<dbReference type="GO" id="GO:0020037">
    <property type="term" value="F:heme binding"/>
    <property type="evidence" value="ECO:0007669"/>
    <property type="project" value="UniProtKB-ARBA"/>
</dbReference>
<dbReference type="GO" id="GO:0005783">
    <property type="term" value="C:endoplasmic reticulum"/>
    <property type="evidence" value="ECO:0007669"/>
    <property type="project" value="UniProtKB-SubCell"/>
</dbReference>
<dbReference type="Proteomes" id="UP001316803">
    <property type="component" value="Unassembled WGS sequence"/>
</dbReference>
<feature type="domain" description="Cytochrome b5 heme-binding" evidence="8">
    <location>
        <begin position="101"/>
        <end position="209"/>
    </location>
</feature>
<keyword evidence="5" id="KW-0408">Iron</keyword>
<proteinExistence type="inferred from homology"/>
<evidence type="ECO:0000256" key="2">
    <source>
        <dbReference type="ARBA" id="ARBA00022617"/>
    </source>
</evidence>
<comment type="subcellular location">
    <subcellularLocation>
        <location evidence="1">Endoplasmic reticulum</location>
    </subcellularLocation>
</comment>
<name>A0AAN8ETP3_9EURO</name>
<dbReference type="InterPro" id="IPR050577">
    <property type="entry name" value="MAPR/NEUFC/NENF-like"/>
</dbReference>
<keyword evidence="2" id="KW-0349">Heme</keyword>
<evidence type="ECO:0000256" key="5">
    <source>
        <dbReference type="ARBA" id="ARBA00023004"/>
    </source>
</evidence>
<dbReference type="Pfam" id="PF00173">
    <property type="entry name" value="Cyt-b5"/>
    <property type="match status" value="1"/>
</dbReference>
<keyword evidence="3" id="KW-0479">Metal-binding</keyword>
<dbReference type="PANTHER" id="PTHR10281">
    <property type="entry name" value="MEMBRANE-ASSOCIATED PROGESTERONE RECEPTOR COMPONENT-RELATED"/>
    <property type="match status" value="1"/>
</dbReference>
<dbReference type="GO" id="GO:0046872">
    <property type="term" value="F:metal ion binding"/>
    <property type="evidence" value="ECO:0007669"/>
    <property type="project" value="UniProtKB-KW"/>
</dbReference>
<dbReference type="SUPFAM" id="SSF55856">
    <property type="entry name" value="Cytochrome b5-like heme/steroid binding domain"/>
    <property type="match status" value="1"/>
</dbReference>
<dbReference type="InterPro" id="IPR036400">
    <property type="entry name" value="Cyt_B5-like_heme/steroid_sf"/>
</dbReference>
<evidence type="ECO:0000256" key="3">
    <source>
        <dbReference type="ARBA" id="ARBA00022723"/>
    </source>
</evidence>
<feature type="region of interest" description="Disordered" evidence="7">
    <location>
        <begin position="17"/>
        <end position="40"/>
    </location>
</feature>
<evidence type="ECO:0000313" key="10">
    <source>
        <dbReference type="Proteomes" id="UP001316803"/>
    </source>
</evidence>
<dbReference type="FunFam" id="3.10.120.10:FF:000003">
    <property type="entry name" value="membrane-associated progesterone receptor component 1"/>
    <property type="match status" value="1"/>
</dbReference>
<evidence type="ECO:0000256" key="1">
    <source>
        <dbReference type="ARBA" id="ARBA00004240"/>
    </source>
</evidence>
<dbReference type="SMART" id="SM01117">
    <property type="entry name" value="Cyt-b5"/>
    <property type="match status" value="1"/>
</dbReference>
<evidence type="ECO:0000313" key="9">
    <source>
        <dbReference type="EMBL" id="KAK5951883.1"/>
    </source>
</evidence>